<organism evidence="2 3">
    <name type="scientific">Burkholderia ubonensis</name>
    <dbReference type="NCBI Taxonomy" id="101571"/>
    <lineage>
        <taxon>Bacteria</taxon>
        <taxon>Pseudomonadati</taxon>
        <taxon>Pseudomonadota</taxon>
        <taxon>Betaproteobacteria</taxon>
        <taxon>Burkholderiales</taxon>
        <taxon>Burkholderiaceae</taxon>
        <taxon>Burkholderia</taxon>
        <taxon>Burkholderia cepacia complex</taxon>
    </lineage>
</organism>
<proteinExistence type="predicted"/>
<dbReference type="NCBIfam" id="TIGR01444">
    <property type="entry name" value="fkbM_fam"/>
    <property type="match status" value="1"/>
</dbReference>
<dbReference type="PANTHER" id="PTHR34203">
    <property type="entry name" value="METHYLTRANSFERASE, FKBM FAMILY PROTEIN"/>
    <property type="match status" value="1"/>
</dbReference>
<comment type="caution">
    <text evidence="2">The sequence shown here is derived from an EMBL/GenBank/DDBJ whole genome shotgun (WGS) entry which is preliminary data.</text>
</comment>
<protein>
    <recommendedName>
        <fullName evidence="1">Methyltransferase FkbM domain-containing protein</fullName>
    </recommendedName>
</protein>
<name>A0A107FM63_9BURK</name>
<dbReference type="RefSeq" id="WP_060326776.1">
    <property type="nucleotide sequence ID" value="NZ_LPIU01000061.1"/>
</dbReference>
<evidence type="ECO:0000313" key="3">
    <source>
        <dbReference type="Proteomes" id="UP000062998"/>
    </source>
</evidence>
<gene>
    <name evidence="2" type="ORF">WL73_24180</name>
</gene>
<dbReference type="PANTHER" id="PTHR34203:SF15">
    <property type="entry name" value="SLL1173 PROTEIN"/>
    <property type="match status" value="1"/>
</dbReference>
<evidence type="ECO:0000259" key="1">
    <source>
        <dbReference type="Pfam" id="PF05050"/>
    </source>
</evidence>
<dbReference type="Proteomes" id="UP000062998">
    <property type="component" value="Unassembled WGS sequence"/>
</dbReference>
<dbReference type="InterPro" id="IPR029063">
    <property type="entry name" value="SAM-dependent_MTases_sf"/>
</dbReference>
<sequence length="367" mass="40023">MQTNELFETVSSRYGLLTFFANDTGALATSLRKYGEWAENELQFMLSAIPVGSTIIDVGAYVGTHAMAFSRHTGGAGRVVAIEAQRRSADVLARNIRDNAIDNIQLENAVICAASNGEVVSSIDIAAPASYGSTSLVDVMAARKNKQAPESHEPSGEELAVRSIALDDLSVQSCELVKIDVEGMEDAVVRGAERLLREHRPIVYAECNSLEKGLKTWAALAEFGYRVRAHVVLAFNPQNFRGDSENVFGVAREVALVGTSTTKADPFDAYACRPCELLLDIDTVDDLALALLNKPQYEQEVLRQSTAARSGGTLCLDELDALRGVRQKFTDAFDTLRAEVGRYFDASHELDEQFGRSVTAICDNFRT</sequence>
<dbReference type="Gene3D" id="3.40.50.150">
    <property type="entry name" value="Vaccinia Virus protein VP39"/>
    <property type="match status" value="1"/>
</dbReference>
<dbReference type="EMBL" id="LPIX01000094">
    <property type="protein sequence ID" value="KWD96060.1"/>
    <property type="molecule type" value="Genomic_DNA"/>
</dbReference>
<dbReference type="AlphaFoldDB" id="A0A107FM63"/>
<dbReference type="InterPro" id="IPR006342">
    <property type="entry name" value="FkbM_mtfrase"/>
</dbReference>
<accession>A0A107FM63</accession>
<reference evidence="2 3" key="1">
    <citation type="submission" date="2015-11" db="EMBL/GenBank/DDBJ databases">
        <title>Expanding the genomic diversity of Burkholderia species for the development of highly accurate diagnostics.</title>
        <authorList>
            <person name="Sahl J."/>
            <person name="Keim P."/>
            <person name="Wagner D."/>
        </authorList>
    </citation>
    <scope>NUCLEOTIDE SEQUENCE [LARGE SCALE GENOMIC DNA]</scope>
    <source>
        <strain evidence="2 3">MSMB2167WGS</strain>
    </source>
</reference>
<feature type="domain" description="Methyltransferase FkbM" evidence="1">
    <location>
        <begin position="57"/>
        <end position="227"/>
    </location>
</feature>
<dbReference type="InterPro" id="IPR052514">
    <property type="entry name" value="SAM-dependent_MTase"/>
</dbReference>
<dbReference type="Pfam" id="PF05050">
    <property type="entry name" value="Methyltransf_21"/>
    <property type="match status" value="1"/>
</dbReference>
<evidence type="ECO:0000313" key="2">
    <source>
        <dbReference type="EMBL" id="KWD96060.1"/>
    </source>
</evidence>
<dbReference type="OrthoDB" id="7016221at2"/>
<dbReference type="SUPFAM" id="SSF53335">
    <property type="entry name" value="S-adenosyl-L-methionine-dependent methyltransferases"/>
    <property type="match status" value="1"/>
</dbReference>